<accession>A0A383F6K6</accession>
<dbReference type="InterPro" id="IPR000653">
    <property type="entry name" value="DegT/StrS_aminotransferase"/>
</dbReference>
<name>A0A383F6K6_9ZZZZ</name>
<dbReference type="PANTHER" id="PTHR30244">
    <property type="entry name" value="TRANSAMINASE"/>
    <property type="match status" value="1"/>
</dbReference>
<dbReference type="GO" id="GO:0000271">
    <property type="term" value="P:polysaccharide biosynthetic process"/>
    <property type="evidence" value="ECO:0007669"/>
    <property type="project" value="TreeGrafter"/>
</dbReference>
<evidence type="ECO:0000313" key="1">
    <source>
        <dbReference type="EMBL" id="SVE64599.1"/>
    </source>
</evidence>
<organism evidence="1">
    <name type="scientific">marine metagenome</name>
    <dbReference type="NCBI Taxonomy" id="408172"/>
    <lineage>
        <taxon>unclassified sequences</taxon>
        <taxon>metagenomes</taxon>
        <taxon>ecological metagenomes</taxon>
    </lineage>
</organism>
<protein>
    <recommendedName>
        <fullName evidence="2">Aminotransferase class I/classII domain-containing protein</fullName>
    </recommendedName>
</protein>
<dbReference type="EMBL" id="UINC01231871">
    <property type="protein sequence ID" value="SVE64599.1"/>
    <property type="molecule type" value="Genomic_DNA"/>
</dbReference>
<evidence type="ECO:0008006" key="2">
    <source>
        <dbReference type="Google" id="ProtNLM"/>
    </source>
</evidence>
<dbReference type="Pfam" id="PF01041">
    <property type="entry name" value="DegT_DnrJ_EryC1"/>
    <property type="match status" value="1"/>
</dbReference>
<proteinExistence type="predicted"/>
<sequence>MESATSSEDASVLTPHQKLRQSLPGVQWLSALAGDILDNDDPDPIALALTRAAARLAGETWVVTADHNRLERGAPFVSAHGLEIAQPDSQVAFIDLGAQQDLIRGELEEGIHRVLHHGRYVMGEEIGRLEAQLAEISGAAHCICVSSGTDALLAALMAIDIKPGDEVITSPFTFFATAETIALLGGLPVYVDIDPETFNLDPGRIEAAMSPRTRAIMPVSLYGQCAE</sequence>
<dbReference type="SUPFAM" id="SSF53383">
    <property type="entry name" value="PLP-dependent transferases"/>
    <property type="match status" value="1"/>
</dbReference>
<dbReference type="Gene3D" id="3.40.640.10">
    <property type="entry name" value="Type I PLP-dependent aspartate aminotransferase-like (Major domain)"/>
    <property type="match status" value="1"/>
</dbReference>
<reference evidence="1" key="1">
    <citation type="submission" date="2018-05" db="EMBL/GenBank/DDBJ databases">
        <authorList>
            <person name="Lanie J.A."/>
            <person name="Ng W.-L."/>
            <person name="Kazmierczak K.M."/>
            <person name="Andrzejewski T.M."/>
            <person name="Davidsen T.M."/>
            <person name="Wayne K.J."/>
            <person name="Tettelin H."/>
            <person name="Glass J.I."/>
            <person name="Rusch D."/>
            <person name="Podicherti R."/>
            <person name="Tsui H.-C.T."/>
            <person name="Winkler M.E."/>
        </authorList>
    </citation>
    <scope>NUCLEOTIDE SEQUENCE</scope>
</reference>
<dbReference type="InterPro" id="IPR015424">
    <property type="entry name" value="PyrdxlP-dep_Trfase"/>
</dbReference>
<dbReference type="GO" id="GO:0008483">
    <property type="term" value="F:transaminase activity"/>
    <property type="evidence" value="ECO:0007669"/>
    <property type="project" value="TreeGrafter"/>
</dbReference>
<gene>
    <name evidence="1" type="ORF">METZ01_LOCUS517453</name>
</gene>
<feature type="non-terminal residue" evidence="1">
    <location>
        <position position="227"/>
    </location>
</feature>
<dbReference type="PANTHER" id="PTHR30244:SF42">
    <property type="entry name" value="UDP-2-ACETAMIDO-2-DEOXY-3-OXO-D-GLUCURONATE AMINOTRANSFERASE"/>
    <property type="match status" value="1"/>
</dbReference>
<dbReference type="AlphaFoldDB" id="A0A383F6K6"/>
<dbReference type="GO" id="GO:0030170">
    <property type="term" value="F:pyridoxal phosphate binding"/>
    <property type="evidence" value="ECO:0007669"/>
    <property type="project" value="TreeGrafter"/>
</dbReference>
<dbReference type="InterPro" id="IPR015421">
    <property type="entry name" value="PyrdxlP-dep_Trfase_major"/>
</dbReference>